<dbReference type="PANTHER" id="PTHR46231:SF1">
    <property type="entry name" value="ANKYRIN REPEAT AND BTB_POZ DOMAIN-CONTAINING PROTEIN 1"/>
    <property type="match status" value="1"/>
</dbReference>
<dbReference type="EMBL" id="CAUYUJ010017472">
    <property type="protein sequence ID" value="CAK0875093.1"/>
    <property type="molecule type" value="Genomic_DNA"/>
</dbReference>
<evidence type="ECO:0000256" key="2">
    <source>
        <dbReference type="ARBA" id="ARBA00023043"/>
    </source>
</evidence>
<dbReference type="SUPFAM" id="SSF54695">
    <property type="entry name" value="POZ domain"/>
    <property type="match status" value="1"/>
</dbReference>
<keyword evidence="5" id="KW-1185">Reference proteome</keyword>
<evidence type="ECO:0000313" key="5">
    <source>
        <dbReference type="Proteomes" id="UP001189429"/>
    </source>
</evidence>
<gene>
    <name evidence="4" type="ORF">PCOR1329_LOCUS59831</name>
</gene>
<proteinExistence type="predicted"/>
<dbReference type="Gene3D" id="3.30.710.10">
    <property type="entry name" value="Potassium Channel Kv1.1, Chain A"/>
    <property type="match status" value="1"/>
</dbReference>
<keyword evidence="2" id="KW-0040">ANK repeat</keyword>
<dbReference type="Proteomes" id="UP001189429">
    <property type="component" value="Unassembled WGS sequence"/>
</dbReference>
<name>A0ABN9VNX0_9DINO</name>
<sequence>MFALPPYLQDHVPLLRLLGVRDALELPQGEAGPADSQAVAALCQSQRWLFEHGAESFADVTVRCDGGSLFLHRNVLMARNDYYRAMFAGAGGGFLEARDGGAEVHLYHAPLEVARVLFGYLYHGQVEEGPLEGPDGAYNSVELLKLSDELCVPQLFEYAQMWVANQQDLDDCTDTLAIAARHGAQLLERATLALMAANLDAPEVDRQIPGLSPERRAQLQELVQRPRQQAGITGR</sequence>
<dbReference type="PROSITE" id="PS50097">
    <property type="entry name" value="BTB"/>
    <property type="match status" value="1"/>
</dbReference>
<dbReference type="InterPro" id="IPR011333">
    <property type="entry name" value="SKP1/BTB/POZ_sf"/>
</dbReference>
<evidence type="ECO:0000313" key="4">
    <source>
        <dbReference type="EMBL" id="CAK0875093.1"/>
    </source>
</evidence>
<dbReference type="PANTHER" id="PTHR46231">
    <property type="entry name" value="ANKYRIN REPEAT AND BTB/POZ DOMAIN-CONTAINING PROTEIN 1"/>
    <property type="match status" value="1"/>
</dbReference>
<protein>
    <recommendedName>
        <fullName evidence="3">BTB domain-containing protein</fullName>
    </recommendedName>
</protein>
<reference evidence="4" key="1">
    <citation type="submission" date="2023-10" db="EMBL/GenBank/DDBJ databases">
        <authorList>
            <person name="Chen Y."/>
            <person name="Shah S."/>
            <person name="Dougan E. K."/>
            <person name="Thang M."/>
            <person name="Chan C."/>
        </authorList>
    </citation>
    <scope>NUCLEOTIDE SEQUENCE [LARGE SCALE GENOMIC DNA]</scope>
</reference>
<evidence type="ECO:0000256" key="1">
    <source>
        <dbReference type="ARBA" id="ARBA00022737"/>
    </source>
</evidence>
<evidence type="ECO:0000259" key="3">
    <source>
        <dbReference type="PROSITE" id="PS50097"/>
    </source>
</evidence>
<comment type="caution">
    <text evidence="4">The sequence shown here is derived from an EMBL/GenBank/DDBJ whole genome shotgun (WGS) entry which is preliminary data.</text>
</comment>
<feature type="domain" description="BTB" evidence="3">
    <location>
        <begin position="58"/>
        <end position="130"/>
    </location>
</feature>
<dbReference type="InterPro" id="IPR044515">
    <property type="entry name" value="ABTB1"/>
</dbReference>
<dbReference type="Pfam" id="PF00651">
    <property type="entry name" value="BTB"/>
    <property type="match status" value="1"/>
</dbReference>
<organism evidence="4 5">
    <name type="scientific">Prorocentrum cordatum</name>
    <dbReference type="NCBI Taxonomy" id="2364126"/>
    <lineage>
        <taxon>Eukaryota</taxon>
        <taxon>Sar</taxon>
        <taxon>Alveolata</taxon>
        <taxon>Dinophyceae</taxon>
        <taxon>Prorocentrales</taxon>
        <taxon>Prorocentraceae</taxon>
        <taxon>Prorocentrum</taxon>
    </lineage>
</organism>
<dbReference type="SMART" id="SM00225">
    <property type="entry name" value="BTB"/>
    <property type="match status" value="1"/>
</dbReference>
<accession>A0ABN9VNX0</accession>
<keyword evidence="1" id="KW-0677">Repeat</keyword>
<dbReference type="InterPro" id="IPR000210">
    <property type="entry name" value="BTB/POZ_dom"/>
</dbReference>